<organism evidence="5 6">
    <name type="scientific">Pelobacter propionicus (strain DSM 2379 / NBRC 103807 / OttBd1)</name>
    <dbReference type="NCBI Taxonomy" id="338966"/>
    <lineage>
        <taxon>Bacteria</taxon>
        <taxon>Pseudomonadati</taxon>
        <taxon>Thermodesulfobacteriota</taxon>
        <taxon>Desulfuromonadia</taxon>
        <taxon>Desulfuromonadales</taxon>
        <taxon>Desulfuromonadaceae</taxon>
        <taxon>Pelobacter</taxon>
    </lineage>
</organism>
<dbReference type="Pfam" id="PF02872">
    <property type="entry name" value="5_nucleotid_C"/>
    <property type="match status" value="1"/>
</dbReference>
<dbReference type="KEGG" id="ppd:Ppro_2800"/>
<feature type="domain" description="5'-Nucleotidase C-terminal" evidence="4">
    <location>
        <begin position="395"/>
        <end position="534"/>
    </location>
</feature>
<evidence type="ECO:0000313" key="5">
    <source>
        <dbReference type="EMBL" id="ABL00400.1"/>
    </source>
</evidence>
<keyword evidence="2" id="KW-0378">Hydrolase</keyword>
<dbReference type="eggNOG" id="COG0737">
    <property type="taxonomic scope" value="Bacteria"/>
</dbReference>
<dbReference type="PRINTS" id="PR01607">
    <property type="entry name" value="APYRASEFAMLY"/>
</dbReference>
<dbReference type="GO" id="GO:0030288">
    <property type="term" value="C:outer membrane-bounded periplasmic space"/>
    <property type="evidence" value="ECO:0007669"/>
    <property type="project" value="TreeGrafter"/>
</dbReference>
<keyword evidence="6" id="KW-1185">Reference proteome</keyword>
<dbReference type="HOGENOM" id="CLU_005854_7_1_7"/>
<evidence type="ECO:0000256" key="2">
    <source>
        <dbReference type="RuleBase" id="RU362119"/>
    </source>
</evidence>
<dbReference type="InterPro" id="IPR036907">
    <property type="entry name" value="5'-Nucleotdase_C_sf"/>
</dbReference>
<sequence length="601" mass="64355">MGNRGIKSFGMTTWYMFLAGMLMLLHACGTITSTGYTLAIAHLNDTHSHLETAPVTLTIDGMATTVQLGGFPRLRTLVDEMRADNPNFLLLHAGDALQGTLYFTLFAGAVEFDFLNRLGIDAMVFGNHEFDRGTGAIPGFLDRATFPLISANIDFSAEHTIVERVPRHIIREINGERVGIFGLTTETTPQSTLDVGKARFLDTVATARHQVAELEKQGVNKIIALTHLGYNADMLLAAAVNGIDVIVGGHSHTLLGDRNRLNSIGLVAEGSYPTVVTTPDGGRTMVLQAWQWGHVLGNVRVVFDSVGRVRNHTSAAVMPLGDRFMKDGVPISANSPEQQKIVEALRSSGIARIVGEDESTLAALAPFSAQLAAFRSQPVARALEDLTRSMNRGPGPLAADSMLAAVPEAQAALLNYGAVRRDLLAGIISAGDVLEVMPFGNTLVLVELTGAELKDALEEGIEFLQTKHGRNATALPHVAGMSFTVAPSAERGDRVGALSIRGSDGSYRPIEPSASYRTVVNSFLAGGGDGFSTLRNAGGHRNETGILDSDAFRDHLKKLGTVRNPDEQRIRVIGAPTTSINPRRPADNYVLPRLTAAAAFR</sequence>
<comment type="similarity">
    <text evidence="2">Belongs to the 5'-nucleotidase family.</text>
</comment>
<feature type="domain" description="Calcineurin-like phosphoesterase" evidence="3">
    <location>
        <begin position="40"/>
        <end position="253"/>
    </location>
</feature>
<dbReference type="InterPro" id="IPR008334">
    <property type="entry name" value="5'-Nucleotdase_C"/>
</dbReference>
<evidence type="ECO:0000256" key="1">
    <source>
        <dbReference type="ARBA" id="ARBA00022729"/>
    </source>
</evidence>
<protein>
    <submittedName>
        <fullName evidence="5">5'-Nucleotidase domain protein</fullName>
    </submittedName>
</protein>
<accession>A1ASS9</accession>
<proteinExistence type="inferred from homology"/>
<name>A1ASS9_PELPD</name>
<evidence type="ECO:0000259" key="4">
    <source>
        <dbReference type="Pfam" id="PF02872"/>
    </source>
</evidence>
<dbReference type="Gene3D" id="3.60.21.10">
    <property type="match status" value="1"/>
</dbReference>
<dbReference type="EMBL" id="CP000482">
    <property type="protein sequence ID" value="ABL00400.1"/>
    <property type="molecule type" value="Genomic_DNA"/>
</dbReference>
<dbReference type="Gene3D" id="3.90.780.10">
    <property type="entry name" value="5'-Nucleotidase, C-terminal domain"/>
    <property type="match status" value="1"/>
</dbReference>
<keyword evidence="2" id="KW-0547">Nucleotide-binding</keyword>
<dbReference type="InterPro" id="IPR029052">
    <property type="entry name" value="Metallo-depent_PP-like"/>
</dbReference>
<reference evidence="5 6" key="1">
    <citation type="submission" date="2006-10" db="EMBL/GenBank/DDBJ databases">
        <title>Complete sequence of chromosome of Pelobacter propionicus DSM 2379.</title>
        <authorList>
            <consortium name="US DOE Joint Genome Institute"/>
            <person name="Copeland A."/>
            <person name="Lucas S."/>
            <person name="Lapidus A."/>
            <person name="Barry K."/>
            <person name="Detter J.C."/>
            <person name="Glavina del Rio T."/>
            <person name="Hammon N."/>
            <person name="Israni S."/>
            <person name="Dalin E."/>
            <person name="Tice H."/>
            <person name="Pitluck S."/>
            <person name="Saunders E."/>
            <person name="Brettin T."/>
            <person name="Bruce D."/>
            <person name="Han C."/>
            <person name="Tapia R."/>
            <person name="Schmutz J."/>
            <person name="Larimer F."/>
            <person name="Land M."/>
            <person name="Hauser L."/>
            <person name="Kyrpides N."/>
            <person name="Kim E."/>
            <person name="Lovley D."/>
            <person name="Richardson P."/>
        </authorList>
    </citation>
    <scope>NUCLEOTIDE SEQUENCE [LARGE SCALE GENOMIC DNA]</scope>
    <source>
        <strain evidence="6">DSM 2379 / NBRC 103807 / OttBd1</strain>
    </source>
</reference>
<dbReference type="AlphaFoldDB" id="A1ASS9"/>
<dbReference type="GO" id="GO:0008768">
    <property type="term" value="F:UDP-sugar diphosphatase activity"/>
    <property type="evidence" value="ECO:0007669"/>
    <property type="project" value="TreeGrafter"/>
</dbReference>
<keyword evidence="1" id="KW-0732">Signal</keyword>
<dbReference type="GO" id="GO:0000166">
    <property type="term" value="F:nucleotide binding"/>
    <property type="evidence" value="ECO:0007669"/>
    <property type="project" value="UniProtKB-KW"/>
</dbReference>
<dbReference type="InterPro" id="IPR006179">
    <property type="entry name" value="5_nucleotidase/apyrase"/>
</dbReference>
<evidence type="ECO:0000313" key="6">
    <source>
        <dbReference type="Proteomes" id="UP000006732"/>
    </source>
</evidence>
<evidence type="ECO:0000259" key="3">
    <source>
        <dbReference type="Pfam" id="PF00149"/>
    </source>
</evidence>
<dbReference type="GO" id="GO:0008253">
    <property type="term" value="F:5'-nucleotidase activity"/>
    <property type="evidence" value="ECO:0007669"/>
    <property type="project" value="TreeGrafter"/>
</dbReference>
<dbReference type="InterPro" id="IPR004843">
    <property type="entry name" value="Calcineurin-like_PHP"/>
</dbReference>
<gene>
    <name evidence="5" type="ordered locus">Ppro_2800</name>
</gene>
<dbReference type="PANTHER" id="PTHR11575:SF24">
    <property type="entry name" value="5'-NUCLEOTIDASE"/>
    <property type="match status" value="1"/>
</dbReference>
<dbReference type="STRING" id="338966.Ppro_2800"/>
<dbReference type="Pfam" id="PF00149">
    <property type="entry name" value="Metallophos"/>
    <property type="match status" value="1"/>
</dbReference>
<dbReference type="GO" id="GO:0009166">
    <property type="term" value="P:nucleotide catabolic process"/>
    <property type="evidence" value="ECO:0007669"/>
    <property type="project" value="InterPro"/>
</dbReference>
<dbReference type="SUPFAM" id="SSF56300">
    <property type="entry name" value="Metallo-dependent phosphatases"/>
    <property type="match status" value="1"/>
</dbReference>
<dbReference type="Proteomes" id="UP000006732">
    <property type="component" value="Chromosome"/>
</dbReference>
<dbReference type="SUPFAM" id="SSF55816">
    <property type="entry name" value="5'-nucleotidase (syn. UDP-sugar hydrolase), C-terminal domain"/>
    <property type="match status" value="1"/>
</dbReference>
<dbReference type="PANTHER" id="PTHR11575">
    <property type="entry name" value="5'-NUCLEOTIDASE-RELATED"/>
    <property type="match status" value="1"/>
</dbReference>